<evidence type="ECO:0000259" key="8">
    <source>
        <dbReference type="PROSITE" id="PS50850"/>
    </source>
</evidence>
<dbReference type="InterPro" id="IPR011701">
    <property type="entry name" value="MFS"/>
</dbReference>
<dbReference type="PANTHER" id="PTHR42718">
    <property type="entry name" value="MAJOR FACILITATOR SUPERFAMILY MULTIDRUG TRANSPORTER MFSC"/>
    <property type="match status" value="1"/>
</dbReference>
<feature type="transmembrane region" description="Helical" evidence="7">
    <location>
        <begin position="198"/>
        <end position="216"/>
    </location>
</feature>
<dbReference type="RefSeq" id="WP_225252072.1">
    <property type="nucleotide sequence ID" value="NZ_JAIWIU010000195.1"/>
</dbReference>
<evidence type="ECO:0000256" key="4">
    <source>
        <dbReference type="ARBA" id="ARBA00022692"/>
    </source>
</evidence>
<feature type="domain" description="Major facilitator superfamily (MFS) profile" evidence="8">
    <location>
        <begin position="11"/>
        <end position="457"/>
    </location>
</feature>
<feature type="transmembrane region" description="Helical" evidence="7">
    <location>
        <begin position="139"/>
        <end position="162"/>
    </location>
</feature>
<evidence type="ECO:0000256" key="2">
    <source>
        <dbReference type="ARBA" id="ARBA00022448"/>
    </source>
</evidence>
<evidence type="ECO:0000256" key="1">
    <source>
        <dbReference type="ARBA" id="ARBA00004651"/>
    </source>
</evidence>
<feature type="transmembrane region" description="Helical" evidence="7">
    <location>
        <begin position="394"/>
        <end position="415"/>
    </location>
</feature>
<name>A0ABS7YX21_9VIBR</name>
<feature type="transmembrane region" description="Helical" evidence="7">
    <location>
        <begin position="12"/>
        <end position="33"/>
    </location>
</feature>
<evidence type="ECO:0000313" key="10">
    <source>
        <dbReference type="Proteomes" id="UP001199044"/>
    </source>
</evidence>
<comment type="subcellular location">
    <subcellularLocation>
        <location evidence="1">Cell membrane</location>
        <topology evidence="1">Multi-pass membrane protein</topology>
    </subcellularLocation>
</comment>
<comment type="caution">
    <text evidence="9">The sequence shown here is derived from an EMBL/GenBank/DDBJ whole genome shotgun (WGS) entry which is preliminary data.</text>
</comment>
<feature type="transmembrane region" description="Helical" evidence="7">
    <location>
        <begin position="45"/>
        <end position="65"/>
    </location>
</feature>
<feature type="transmembrane region" description="Helical" evidence="7">
    <location>
        <begin position="102"/>
        <end position="127"/>
    </location>
</feature>
<evidence type="ECO:0000256" key="5">
    <source>
        <dbReference type="ARBA" id="ARBA00022989"/>
    </source>
</evidence>
<keyword evidence="6 7" id="KW-0472">Membrane</keyword>
<keyword evidence="4 7" id="KW-0812">Transmembrane</keyword>
<dbReference type="InterPro" id="IPR036259">
    <property type="entry name" value="MFS_trans_sf"/>
</dbReference>
<protein>
    <submittedName>
        <fullName evidence="9">MFS transporter</fullName>
    </submittedName>
</protein>
<evidence type="ECO:0000313" key="9">
    <source>
        <dbReference type="EMBL" id="MCA2018759.1"/>
    </source>
</evidence>
<accession>A0ABS7YX21</accession>
<dbReference type="SUPFAM" id="SSF103473">
    <property type="entry name" value="MFS general substrate transporter"/>
    <property type="match status" value="1"/>
</dbReference>
<reference evidence="10" key="1">
    <citation type="submission" date="2023-07" db="EMBL/GenBank/DDBJ databases">
        <title>Molecular identification of indigenous halophilic bacteria isolated from red sea cost, biodegradation of synthetic dyes and assessment of degraded metabolite toxicity.</title>
        <authorList>
            <person name="Chaieb K."/>
            <person name="Altayb H.N."/>
        </authorList>
    </citation>
    <scope>NUCLEOTIDE SEQUENCE [LARGE SCALE GENOMIC DNA]</scope>
    <source>
        <strain evidence="10">K20</strain>
    </source>
</reference>
<keyword evidence="2" id="KW-0813">Transport</keyword>
<keyword evidence="3" id="KW-1003">Cell membrane</keyword>
<keyword evidence="5 7" id="KW-1133">Transmembrane helix</keyword>
<feature type="transmembrane region" description="Helical" evidence="7">
    <location>
        <begin position="435"/>
        <end position="453"/>
    </location>
</feature>
<evidence type="ECO:0000256" key="6">
    <source>
        <dbReference type="ARBA" id="ARBA00023136"/>
    </source>
</evidence>
<dbReference type="Pfam" id="PF07690">
    <property type="entry name" value="MFS_1"/>
    <property type="match status" value="1"/>
</dbReference>
<feature type="transmembrane region" description="Helical" evidence="7">
    <location>
        <begin position="358"/>
        <end position="382"/>
    </location>
</feature>
<gene>
    <name evidence="9" type="ORF">LDJ79_21765</name>
</gene>
<dbReference type="InterPro" id="IPR020846">
    <property type="entry name" value="MFS_dom"/>
</dbReference>
<feature type="transmembrane region" description="Helical" evidence="7">
    <location>
        <begin position="168"/>
        <end position="186"/>
    </location>
</feature>
<feature type="transmembrane region" description="Helical" evidence="7">
    <location>
        <begin position="266"/>
        <end position="288"/>
    </location>
</feature>
<dbReference type="CDD" id="cd17321">
    <property type="entry name" value="MFS_MMR_MDR_like"/>
    <property type="match status" value="1"/>
</dbReference>
<sequence>MAEFSKSQNNALIIILATYLLILLDTSVVITGLPQIQESLGFTQVGLSWVQNAYTLTFGSLLMLGARAGDILGRKRVFRFGILVFTISSFVIGLAPSASTMIVARIIQGGSAAILAPTTLALLSTYFKEGEERVKALSYYAATAGIGATAGLVLGGLFAGLLSWRVGFLVNVPTGIVLFIATNKLLAETERHTGKFDIVGTVTSTIGMSAIIYGIIHSSNAGWGDFTTLTFVVGGLLMMGIFLLTEAHSRQPLLPLRLFQSSERSIAYLSRFLFLGAMVSFFFFSTQYMQRVLMLTPVEAGLGFVPMTGFTFIASIFVPQLTRKLGNHGVTLVAFACCMVGFWMLANMSSQSDYWHEMLFAMMVVGFGNGAALGPLTIAGVSGVAAKDAGAASGLVNVAHQIGGTFGLSLLAVLYASANEPHLQGTSLLAYQIEVGFYGCMVMIGFAMVATALQSFRQKRIVVSQES</sequence>
<evidence type="ECO:0000256" key="3">
    <source>
        <dbReference type="ARBA" id="ARBA00022475"/>
    </source>
</evidence>
<organism evidence="9 10">
    <name type="scientific">Vibrio tritonius</name>
    <dbReference type="NCBI Taxonomy" id="1435069"/>
    <lineage>
        <taxon>Bacteria</taxon>
        <taxon>Pseudomonadati</taxon>
        <taxon>Pseudomonadota</taxon>
        <taxon>Gammaproteobacteria</taxon>
        <taxon>Vibrionales</taxon>
        <taxon>Vibrionaceae</taxon>
        <taxon>Vibrio</taxon>
    </lineage>
</organism>
<evidence type="ECO:0000256" key="7">
    <source>
        <dbReference type="SAM" id="Phobius"/>
    </source>
</evidence>
<dbReference type="PANTHER" id="PTHR42718:SF46">
    <property type="entry name" value="BLR6921 PROTEIN"/>
    <property type="match status" value="1"/>
</dbReference>
<dbReference type="Gene3D" id="1.20.1720.10">
    <property type="entry name" value="Multidrug resistance protein D"/>
    <property type="match status" value="1"/>
</dbReference>
<feature type="transmembrane region" description="Helical" evidence="7">
    <location>
        <begin position="228"/>
        <end position="245"/>
    </location>
</feature>
<dbReference type="PROSITE" id="PS50850">
    <property type="entry name" value="MFS"/>
    <property type="match status" value="1"/>
</dbReference>
<proteinExistence type="predicted"/>
<feature type="transmembrane region" description="Helical" evidence="7">
    <location>
        <begin position="77"/>
        <end position="96"/>
    </location>
</feature>
<dbReference type="EMBL" id="JAIWIU010000195">
    <property type="protein sequence ID" value="MCA2018759.1"/>
    <property type="molecule type" value="Genomic_DNA"/>
</dbReference>
<keyword evidence="10" id="KW-1185">Reference proteome</keyword>
<feature type="transmembrane region" description="Helical" evidence="7">
    <location>
        <begin position="325"/>
        <end position="346"/>
    </location>
</feature>
<dbReference type="Gene3D" id="1.20.1250.20">
    <property type="entry name" value="MFS general substrate transporter like domains"/>
    <property type="match status" value="1"/>
</dbReference>
<feature type="transmembrane region" description="Helical" evidence="7">
    <location>
        <begin position="300"/>
        <end position="318"/>
    </location>
</feature>
<dbReference type="Proteomes" id="UP001199044">
    <property type="component" value="Unassembled WGS sequence"/>
</dbReference>